<dbReference type="Proteomes" id="UP000001933">
    <property type="component" value="Chromosome"/>
</dbReference>
<dbReference type="RefSeq" id="WP_011418274.1">
    <property type="nucleotide sequence ID" value="NC_007759.1"/>
</dbReference>
<dbReference type="AlphaFoldDB" id="Q2LVZ5"/>
<accession>Q2LVZ5</accession>
<dbReference type="InParanoid" id="Q2LVZ5"/>
<name>Q2LVZ5_SYNAS</name>
<feature type="transmembrane region" description="Helical" evidence="1">
    <location>
        <begin position="86"/>
        <end position="107"/>
    </location>
</feature>
<evidence type="ECO:0000313" key="2">
    <source>
        <dbReference type="EMBL" id="ABC78255.1"/>
    </source>
</evidence>
<reference evidence="2 3" key="1">
    <citation type="journal article" date="2007" name="Proc. Natl. Acad. Sci. U.S.A.">
        <title>The genome of Syntrophus aciditrophicus: life at the thermodynamic limit of microbial growth.</title>
        <authorList>
            <person name="McInerney M.J."/>
            <person name="Rohlin L."/>
            <person name="Mouttaki H."/>
            <person name="Kim U."/>
            <person name="Krupp R.S."/>
            <person name="Rios-Hernandez L."/>
            <person name="Sieber J."/>
            <person name="Struchtemeyer C.G."/>
            <person name="Bhattacharyya A."/>
            <person name="Campbell J.W."/>
            <person name="Gunsalus R.P."/>
        </authorList>
    </citation>
    <scope>NUCLEOTIDE SEQUENCE [LARGE SCALE GENOMIC DNA]</scope>
    <source>
        <strain evidence="2 3">SB</strain>
    </source>
</reference>
<evidence type="ECO:0000313" key="3">
    <source>
        <dbReference type="Proteomes" id="UP000001933"/>
    </source>
</evidence>
<keyword evidence="1" id="KW-0472">Membrane</keyword>
<dbReference type="KEGG" id="sat:SYN_00616"/>
<dbReference type="HOGENOM" id="CLU_2304623_0_0_7"/>
<dbReference type="EMBL" id="CP000252">
    <property type="protein sequence ID" value="ABC78255.1"/>
    <property type="molecule type" value="Genomic_DNA"/>
</dbReference>
<dbReference type="OrthoDB" id="5531720at2"/>
<evidence type="ECO:0000256" key="1">
    <source>
        <dbReference type="SAM" id="Phobius"/>
    </source>
</evidence>
<proteinExistence type="predicted"/>
<protein>
    <submittedName>
        <fullName evidence="2">Hypothetical membrane protein</fullName>
    </submittedName>
</protein>
<keyword evidence="1" id="KW-0812">Transmembrane</keyword>
<sequence>MISKRIWCSHCGHEGSREIPGTETTESIAGVFTLEGRDPRSGKLYFRCPCCKVVIMADPADAPESYTMNGYPTPTESVRLARTQNLMTMAGGLYMGVMVLIMIAKILS</sequence>
<gene>
    <name evidence="2" type="ORF">SYN_00616</name>
</gene>
<keyword evidence="1" id="KW-1133">Transmembrane helix</keyword>
<organism evidence="2 3">
    <name type="scientific">Syntrophus aciditrophicus (strain SB)</name>
    <dbReference type="NCBI Taxonomy" id="56780"/>
    <lineage>
        <taxon>Bacteria</taxon>
        <taxon>Pseudomonadati</taxon>
        <taxon>Thermodesulfobacteriota</taxon>
        <taxon>Syntrophia</taxon>
        <taxon>Syntrophales</taxon>
        <taxon>Syntrophaceae</taxon>
        <taxon>Syntrophus</taxon>
    </lineage>
</organism>
<keyword evidence="3" id="KW-1185">Reference proteome</keyword>